<dbReference type="KEGG" id="nba:CUN60_06865"/>
<dbReference type="SUPFAM" id="SSF56954">
    <property type="entry name" value="Outer membrane efflux proteins (OEP)"/>
    <property type="match status" value="1"/>
</dbReference>
<protein>
    <recommendedName>
        <fullName evidence="3">TolC family protein</fullName>
    </recommendedName>
</protein>
<evidence type="ECO:0008006" key="3">
    <source>
        <dbReference type="Google" id="ProtNLM"/>
    </source>
</evidence>
<dbReference type="Gene3D" id="1.20.1600.10">
    <property type="entry name" value="Outer membrane efflux proteins (OEP)"/>
    <property type="match status" value="1"/>
</dbReference>
<evidence type="ECO:0000313" key="1">
    <source>
        <dbReference type="EMBL" id="AUR52030.1"/>
    </source>
</evidence>
<accession>A0A2I7N6I5</accession>
<sequence>MKIKSCWFKSVKSPTKRNSFILLNFLFCAVLTSCAIYTPKPLTDLEINNALAITRAESVNQQLSKSNIEPIDFNKPLTARQVGVLSVITNPGLKALRAKNQIAEAQVFDAGLLPDPVIMPAYEIPTTTGNGVTPAYSLWLNWDIGSLATRSLKKSAAKEQQKQISYDVAWQEWLIANQAELLATRLYYLNQQHKVIEDNQGILKNYLDEASPYLATHNLSPIDYNQQKANYIDIVDQDKSIERLIQKTNFELLKTIGLPPAAKISLASDYIEPSSLSNESELFKYAKKSRLDILALEAGYNNQEIQVRQAVLGQYPHFTMSMYPGQDNTSNGYFGFNVAFDLPTFNRNQGTIAIALATRENLYLEYISRLHNIRSDISSISSEITWATKQKTIMNSQMEGLRKTDVMLKQEVNSHNVTLPYYINFHYGLANKEVRLLSLQQDLAEQYIAMQITTGKYLNESQTKNK</sequence>
<dbReference type="PANTHER" id="PTHR30203">
    <property type="entry name" value="OUTER MEMBRANE CATION EFFLUX PROTEIN"/>
    <property type="match status" value="1"/>
</dbReference>
<proteinExistence type="predicted"/>
<keyword evidence="2" id="KW-1185">Reference proteome</keyword>
<name>A0A2I7N6I5_9NEIS</name>
<organism evidence="1 2">
    <name type="scientific">Aquella oligotrophica</name>
    <dbReference type="NCBI Taxonomy" id="2067065"/>
    <lineage>
        <taxon>Bacteria</taxon>
        <taxon>Pseudomonadati</taxon>
        <taxon>Pseudomonadota</taxon>
        <taxon>Betaproteobacteria</taxon>
        <taxon>Neisseriales</taxon>
        <taxon>Neisseriaceae</taxon>
        <taxon>Aquella</taxon>
    </lineage>
</organism>
<dbReference type="OrthoDB" id="9791261at2"/>
<gene>
    <name evidence="1" type="ORF">CUN60_06865</name>
</gene>
<evidence type="ECO:0000313" key="2">
    <source>
        <dbReference type="Proteomes" id="UP000236655"/>
    </source>
</evidence>
<dbReference type="Proteomes" id="UP000236655">
    <property type="component" value="Chromosome"/>
</dbReference>
<dbReference type="AlphaFoldDB" id="A0A2I7N6I5"/>
<dbReference type="EMBL" id="CP024847">
    <property type="protein sequence ID" value="AUR52030.1"/>
    <property type="molecule type" value="Genomic_DNA"/>
</dbReference>
<dbReference type="PROSITE" id="PS51257">
    <property type="entry name" value="PROKAR_LIPOPROTEIN"/>
    <property type="match status" value="1"/>
</dbReference>
<dbReference type="InterPro" id="IPR010131">
    <property type="entry name" value="MdtP/NodT-like"/>
</dbReference>
<dbReference type="RefSeq" id="WP_102951326.1">
    <property type="nucleotide sequence ID" value="NZ_CP024847.1"/>
</dbReference>
<reference evidence="2" key="1">
    <citation type="submission" date="2017-11" db="EMBL/GenBank/DDBJ databases">
        <authorList>
            <person name="Chan K.G."/>
            <person name="Lee L.S."/>
        </authorList>
    </citation>
    <scope>NUCLEOTIDE SEQUENCE [LARGE SCALE GENOMIC DNA]</scope>
    <source>
        <strain evidence="2">DSM 100970</strain>
    </source>
</reference>